<dbReference type="Gene3D" id="3.20.20.105">
    <property type="entry name" value="Queuine tRNA-ribosyltransferase-like"/>
    <property type="match status" value="1"/>
</dbReference>
<dbReference type="Proteomes" id="UP000179113">
    <property type="component" value="Unassembled WGS sequence"/>
</dbReference>
<evidence type="ECO:0000259" key="4">
    <source>
        <dbReference type="Pfam" id="PF01702"/>
    </source>
</evidence>
<comment type="caution">
    <text evidence="5">The sequence shown here is derived from an EMBL/GenBank/DDBJ whole genome shotgun (WGS) entry which is preliminary data.</text>
</comment>
<dbReference type="PANTHER" id="PTHR46499">
    <property type="entry name" value="QUEUINE TRNA-RIBOSYLTRANSFERASE"/>
    <property type="match status" value="1"/>
</dbReference>
<gene>
    <name evidence="5" type="ORF">A2415_02860</name>
</gene>
<name>A0A1F4WIQ6_UNCKA</name>
<dbReference type="GO" id="GO:0002099">
    <property type="term" value="P:tRNA wobble guanine modification"/>
    <property type="evidence" value="ECO:0007669"/>
    <property type="project" value="TreeGrafter"/>
</dbReference>
<keyword evidence="3" id="KW-0819">tRNA processing</keyword>
<dbReference type="PANTHER" id="PTHR46499:SF1">
    <property type="entry name" value="QUEUINE TRNA-RIBOSYLTRANSFERASE"/>
    <property type="match status" value="1"/>
</dbReference>
<dbReference type="InterPro" id="IPR050076">
    <property type="entry name" value="ArchSynthase1/Queuine_TRR"/>
</dbReference>
<evidence type="ECO:0000313" key="5">
    <source>
        <dbReference type="EMBL" id="OGC69292.1"/>
    </source>
</evidence>
<protein>
    <recommendedName>
        <fullName evidence="4">tRNA-guanine(15) transglycosylase-like domain-containing protein</fullName>
    </recommendedName>
</protein>
<dbReference type="InterPro" id="IPR036511">
    <property type="entry name" value="TGT-like_sf"/>
</dbReference>
<proteinExistence type="predicted"/>
<dbReference type="EMBL" id="MEWA01000023">
    <property type="protein sequence ID" value="OGC69292.1"/>
    <property type="molecule type" value="Genomic_DNA"/>
</dbReference>
<dbReference type="InterPro" id="IPR004803">
    <property type="entry name" value="TGT"/>
</dbReference>
<evidence type="ECO:0000256" key="3">
    <source>
        <dbReference type="ARBA" id="ARBA00022694"/>
    </source>
</evidence>
<keyword evidence="2" id="KW-0808">Transferase</keyword>
<feature type="domain" description="tRNA-guanine(15) transglycosylase-like" evidence="4">
    <location>
        <begin position="2"/>
        <end position="353"/>
    </location>
</feature>
<keyword evidence="1" id="KW-0328">Glycosyltransferase</keyword>
<dbReference type="SUPFAM" id="SSF51713">
    <property type="entry name" value="tRNA-guanine transglycosylase"/>
    <property type="match status" value="1"/>
</dbReference>
<dbReference type="Pfam" id="PF01702">
    <property type="entry name" value="TGT"/>
    <property type="match status" value="1"/>
</dbReference>
<evidence type="ECO:0000256" key="1">
    <source>
        <dbReference type="ARBA" id="ARBA00022676"/>
    </source>
</evidence>
<evidence type="ECO:0000256" key="2">
    <source>
        <dbReference type="ARBA" id="ARBA00022679"/>
    </source>
</evidence>
<sequence length="359" mass="40781">MELKLRNSKINLPAFFPDATHAVIRGFAPDDFAHTGTTGIVTNTFHFLIDGIVDIVEKSGGIRKFMNINLPVITDSGGFQAMSLVRNSKNGGYFNENGVVFKNFRNGQFLELTPETCIETQIKIKSDIIMCLDDCTDPSEPFEEQEKSVERTIRWAKRCKDTFDKYVNETTFTDDERRPLIFGIIQGGNHPVLRKECAEALIKMDFDGYAYGGWPMYKGTLMEEILSIVADSMPKDKPKYAMGVGKPEDIQKCIKMGYNMFDCVLPTRDARHERLYVFNGNDISAEPDKFYDFLNIGSGKYKHDTTAISENCGCLTCQKYLRAYLHHLFKVGDPAAYRLATIHNLYFYTQLMSYFSSAS</sequence>
<dbReference type="NCBIfam" id="TIGR00430">
    <property type="entry name" value="Q_tRNA_tgt"/>
    <property type="match status" value="1"/>
</dbReference>
<reference evidence="5 6" key="1">
    <citation type="journal article" date="2016" name="Nat. Commun.">
        <title>Thousands of microbial genomes shed light on interconnected biogeochemical processes in an aquifer system.</title>
        <authorList>
            <person name="Anantharaman K."/>
            <person name="Brown C.T."/>
            <person name="Hug L.A."/>
            <person name="Sharon I."/>
            <person name="Castelle C.J."/>
            <person name="Probst A.J."/>
            <person name="Thomas B.C."/>
            <person name="Singh A."/>
            <person name="Wilkins M.J."/>
            <person name="Karaoz U."/>
            <person name="Brodie E.L."/>
            <person name="Williams K.H."/>
            <person name="Hubbard S.S."/>
            <person name="Banfield J.F."/>
        </authorList>
    </citation>
    <scope>NUCLEOTIDE SEQUENCE [LARGE SCALE GENOMIC DNA]</scope>
</reference>
<accession>A0A1F4WIQ6</accession>
<evidence type="ECO:0000313" key="6">
    <source>
        <dbReference type="Proteomes" id="UP000179113"/>
    </source>
</evidence>
<dbReference type="GO" id="GO:0005737">
    <property type="term" value="C:cytoplasm"/>
    <property type="evidence" value="ECO:0007669"/>
    <property type="project" value="TreeGrafter"/>
</dbReference>
<dbReference type="GO" id="GO:0008479">
    <property type="term" value="F:tRNA-guanosine(34) queuine transglycosylase activity"/>
    <property type="evidence" value="ECO:0007669"/>
    <property type="project" value="InterPro"/>
</dbReference>
<dbReference type="NCBIfam" id="TIGR00449">
    <property type="entry name" value="tgt_general"/>
    <property type="match status" value="1"/>
</dbReference>
<dbReference type="AlphaFoldDB" id="A0A1F4WIQ6"/>
<dbReference type="InterPro" id="IPR002616">
    <property type="entry name" value="tRNA_ribo_trans-like"/>
</dbReference>
<organism evidence="5 6">
    <name type="scientific">candidate division WWE3 bacterium RIFOXYC1_FULL_39_7</name>
    <dbReference type="NCBI Taxonomy" id="1802643"/>
    <lineage>
        <taxon>Bacteria</taxon>
        <taxon>Katanobacteria</taxon>
    </lineage>
</organism>